<accession>A0A9P8I9R0</accession>
<dbReference type="EMBL" id="JAGHQL010000080">
    <property type="protein sequence ID" value="KAH0541366.1"/>
    <property type="molecule type" value="Genomic_DNA"/>
</dbReference>
<sequence>MIKATNSANIINAAHPAPAPIPALAPVLRPVGDAGASGYCSEIAVDAADETVYGQHSVRALKHPITGASVTVPGSDPGNMVKRGLAQVLVKMGATAVMGVGLAVMDQLPGGVLAAMAKEGRKEGRKEEGEVMFSRRRRKTKRIDTEVQMGLRIQQK</sequence>
<dbReference type="Proteomes" id="UP000698800">
    <property type="component" value="Unassembled WGS sequence"/>
</dbReference>
<keyword evidence="2" id="KW-1185">Reference proteome</keyword>
<evidence type="ECO:0000313" key="1">
    <source>
        <dbReference type="EMBL" id="KAH0541366.1"/>
    </source>
</evidence>
<protein>
    <submittedName>
        <fullName evidence="1">Uncharacterized protein</fullName>
    </submittedName>
</protein>
<reference evidence="1" key="1">
    <citation type="submission" date="2021-03" db="EMBL/GenBank/DDBJ databases">
        <title>Comparative genomics and phylogenomic investigation of the class Geoglossomycetes provide insights into ecological specialization and systematics.</title>
        <authorList>
            <person name="Melie T."/>
            <person name="Pirro S."/>
            <person name="Miller A.N."/>
            <person name="Quandt A."/>
        </authorList>
    </citation>
    <scope>NUCLEOTIDE SEQUENCE</scope>
    <source>
        <strain evidence="1">GBOQ0MN5Z8</strain>
    </source>
</reference>
<evidence type="ECO:0000313" key="2">
    <source>
        <dbReference type="Proteomes" id="UP000698800"/>
    </source>
</evidence>
<name>A0A9P8I9R0_9PEZI</name>
<dbReference type="AlphaFoldDB" id="A0A9P8I9R0"/>
<proteinExistence type="predicted"/>
<organism evidence="1 2">
    <name type="scientific">Glutinoglossum americanum</name>
    <dbReference type="NCBI Taxonomy" id="1670608"/>
    <lineage>
        <taxon>Eukaryota</taxon>
        <taxon>Fungi</taxon>
        <taxon>Dikarya</taxon>
        <taxon>Ascomycota</taxon>
        <taxon>Pezizomycotina</taxon>
        <taxon>Geoglossomycetes</taxon>
        <taxon>Geoglossales</taxon>
        <taxon>Geoglossaceae</taxon>
        <taxon>Glutinoglossum</taxon>
    </lineage>
</organism>
<gene>
    <name evidence="1" type="ORF">FGG08_004130</name>
</gene>
<comment type="caution">
    <text evidence="1">The sequence shown here is derived from an EMBL/GenBank/DDBJ whole genome shotgun (WGS) entry which is preliminary data.</text>
</comment>